<keyword evidence="2" id="KW-0732">Signal</keyword>
<evidence type="ECO:0008006" key="5">
    <source>
        <dbReference type="Google" id="ProtNLM"/>
    </source>
</evidence>
<protein>
    <recommendedName>
        <fullName evidence="5">VCBS repeat-containing protein</fullName>
    </recommendedName>
</protein>
<comment type="caution">
    <text evidence="3">The sequence shown here is derived from an EMBL/GenBank/DDBJ whole genome shotgun (WGS) entry which is preliminary data.</text>
</comment>
<proteinExistence type="predicted"/>
<feature type="compositionally biased region" description="Low complexity" evidence="1">
    <location>
        <begin position="26"/>
        <end position="38"/>
    </location>
</feature>
<evidence type="ECO:0000313" key="4">
    <source>
        <dbReference type="Proteomes" id="UP000550714"/>
    </source>
</evidence>
<accession>A0A839RWB1</accession>
<organism evidence="3 4">
    <name type="scientific">Prauserella isguenensis</name>
    <dbReference type="NCBI Taxonomy" id="1470180"/>
    <lineage>
        <taxon>Bacteria</taxon>
        <taxon>Bacillati</taxon>
        <taxon>Actinomycetota</taxon>
        <taxon>Actinomycetes</taxon>
        <taxon>Pseudonocardiales</taxon>
        <taxon>Pseudonocardiaceae</taxon>
        <taxon>Prauserella</taxon>
    </lineage>
</organism>
<sequence length="222" mass="22765">MTAAVLLGGALATPGAAAAGDDRDTPAPATPGTAAPADSASVQADIDGDGGPELITVRERGDHRVVSARFADHSYVESAFPSDTAGRLHLDPRVADLGRDGTQELVVTTATGANTVTFAAFTYVPGQGLVRVTDTGGEPFTFHDGGGATSLVSYACHEPDAGDATFTTVRAQRTGEGEGLDGVRTRYAVHHDTIVPRGRTVFHDVPDDARVVQADPDSCAPA</sequence>
<evidence type="ECO:0000313" key="3">
    <source>
        <dbReference type="EMBL" id="MBB3050031.1"/>
    </source>
</evidence>
<dbReference type="InterPro" id="IPR028994">
    <property type="entry name" value="Integrin_alpha_N"/>
</dbReference>
<dbReference type="AlphaFoldDB" id="A0A839RWB1"/>
<dbReference type="SUPFAM" id="SSF69318">
    <property type="entry name" value="Integrin alpha N-terminal domain"/>
    <property type="match status" value="1"/>
</dbReference>
<feature type="region of interest" description="Disordered" evidence="1">
    <location>
        <begin position="14"/>
        <end position="51"/>
    </location>
</feature>
<gene>
    <name evidence="3" type="ORF">FHS23_001026</name>
</gene>
<feature type="chain" id="PRO_5038809881" description="VCBS repeat-containing protein" evidence="2">
    <location>
        <begin position="19"/>
        <end position="222"/>
    </location>
</feature>
<dbReference type="RefSeq" id="WP_183648503.1">
    <property type="nucleotide sequence ID" value="NZ_JACHWU010000001.1"/>
</dbReference>
<dbReference type="EMBL" id="JACHWU010000001">
    <property type="protein sequence ID" value="MBB3050031.1"/>
    <property type="molecule type" value="Genomic_DNA"/>
</dbReference>
<evidence type="ECO:0000256" key="1">
    <source>
        <dbReference type="SAM" id="MobiDB-lite"/>
    </source>
</evidence>
<name>A0A839RWB1_9PSEU</name>
<reference evidence="3 4" key="1">
    <citation type="submission" date="2020-08" db="EMBL/GenBank/DDBJ databases">
        <title>Genomic Encyclopedia of Type Strains, Phase III (KMG-III): the genomes of soil and plant-associated and newly described type strains.</title>
        <authorList>
            <person name="Whitman W."/>
        </authorList>
    </citation>
    <scope>NUCLEOTIDE SEQUENCE [LARGE SCALE GENOMIC DNA]</scope>
    <source>
        <strain evidence="3 4">CECT 8577</strain>
    </source>
</reference>
<evidence type="ECO:0000256" key="2">
    <source>
        <dbReference type="SAM" id="SignalP"/>
    </source>
</evidence>
<keyword evidence="4" id="KW-1185">Reference proteome</keyword>
<feature type="signal peptide" evidence="2">
    <location>
        <begin position="1"/>
        <end position="18"/>
    </location>
</feature>
<dbReference type="Proteomes" id="UP000550714">
    <property type="component" value="Unassembled WGS sequence"/>
</dbReference>